<evidence type="ECO:0000313" key="3">
    <source>
        <dbReference type="Proteomes" id="UP000007254"/>
    </source>
</evidence>
<dbReference type="HOGENOM" id="CLU_397754_0_0_12"/>
<dbReference type="EMBL" id="CP002903">
    <property type="protein sequence ID" value="AEJ60970.1"/>
    <property type="molecule type" value="Genomic_DNA"/>
</dbReference>
<organism evidence="2 3">
    <name type="scientific">Winmispira thermophila (strain ATCC 700085 / DSM 6578 / Z-1203)</name>
    <name type="common">Spirochaeta thermophila</name>
    <dbReference type="NCBI Taxonomy" id="869211"/>
    <lineage>
        <taxon>Bacteria</taxon>
        <taxon>Pseudomonadati</taxon>
        <taxon>Spirochaetota</taxon>
        <taxon>Spirochaetia</taxon>
        <taxon>Winmispirales</taxon>
        <taxon>Winmispiraceae</taxon>
        <taxon>Winmispira</taxon>
    </lineage>
</organism>
<keyword evidence="1" id="KW-0175">Coiled coil</keyword>
<dbReference type="Proteomes" id="UP000007254">
    <property type="component" value="Chromosome"/>
</dbReference>
<gene>
    <name evidence="2" type="ordered locus">Spith_0691</name>
</gene>
<name>G0GAK5_WINT7</name>
<evidence type="ECO:0000313" key="2">
    <source>
        <dbReference type="EMBL" id="AEJ60970.1"/>
    </source>
</evidence>
<sequence length="786" mass="89015">MESAEEIIQQQAEEALQQLNAQGAVLPAEIADSILHQVVYWEKPLAGGDKLLFVRLLSPVVMREEVFLGNILFNDFLSKAFVRAVKQVGGQAALVANDLENYYFLVRTSTDLRKLVDGFRSEVENSLPELFFGEPDPSRGIYGSVETMLDFNKANVEPFPVFIMPEEYKARLEKAVRESLLRKIENSSMERNPTSIMANLAFFYCHDGTEMQSPPRFLALLAYKYFPKYATKLEEALNIVPLAKDEAANVLPDELVEEPSRHKKILEMLDYIDSTFSSPGQFGWLKIFFAKTDKGKWALDVGKSSDQKPVARLLRKMSQMSSKEIWEEVLKNSTAYCLSNIGMCSPTALKDLLNALVKKLGERVDSDPNNWLMPYISDKFLSTDTRTLSEKLLIPVQAGYFTFASSSRQLASISCRICGMQIPEAEDKSILMGQHTHKFHNQSSKQKGVEGPKACLRCAIFTYLMVKLLGSEAVGQPQVPKTYNLIFHYGKHTDDKISALADQIDKVWDLVSKHRQGSFKISEIREEITKLNAKIEKARSKKERTELETEVAQKQAALEQAQTVVAQVEDDIFATCPWMRDGGESPAPPENPALDVLSNLSLSKSKVERHVLGLGMGGYRMILFVLPQIRKPKDAKEHDYSQSRFSNSWLTISAFLSFLNHLCGCNGPFYYQSLPTLTPEAFQPGTFYIRNRAIRAEEVQRRYAAVYNLAWQLVPQRGSKGFVKKVILAEKLLADPLGTFSAVMRDSTIFGQKKGGYKWLKTEYRQDWASWDFTEYVRFIQQLAEL</sequence>
<dbReference type="KEGG" id="stq:Spith_0691"/>
<reference evidence="2 3" key="1">
    <citation type="submission" date="2011-06" db="EMBL/GenBank/DDBJ databases">
        <title>The complete genome of Spirochaeta thermophila DSM 6578.</title>
        <authorList>
            <consortium name="US DOE Joint Genome Institute (JGI-PGF)"/>
            <person name="Lucas S."/>
            <person name="Lapidus A."/>
            <person name="Bruce D."/>
            <person name="Goodwin L."/>
            <person name="Pitluck S."/>
            <person name="Peters L."/>
            <person name="Kyrpides N."/>
            <person name="Mavromatis K."/>
            <person name="Ivanova N."/>
            <person name="Mikailova N."/>
            <person name="Pagani I."/>
            <person name="Chertkov O."/>
            <person name="Detter J.C."/>
            <person name="Tapia R."/>
            <person name="Han C."/>
            <person name="Land M."/>
            <person name="Hauser L."/>
            <person name="Markowitz V."/>
            <person name="Cheng J.-F."/>
            <person name="Hugenholtz P."/>
            <person name="Woyke T."/>
            <person name="Wu D."/>
            <person name="Spring S."/>
            <person name="Merkhoffer B."/>
            <person name="Schneider S."/>
            <person name="Klenk H.-P."/>
            <person name="Eisen J.A."/>
        </authorList>
    </citation>
    <scope>NUCLEOTIDE SEQUENCE [LARGE SCALE GENOMIC DNA]</scope>
    <source>
        <strain evidence="3">ATCC 700085 / DSM 6578 / Z-1203</strain>
    </source>
</reference>
<accession>G0GAK5</accession>
<proteinExistence type="predicted"/>
<keyword evidence="3" id="KW-1185">Reference proteome</keyword>
<feature type="coiled-coil region" evidence="1">
    <location>
        <begin position="521"/>
        <end position="571"/>
    </location>
</feature>
<evidence type="ECO:0000256" key="1">
    <source>
        <dbReference type="SAM" id="Coils"/>
    </source>
</evidence>
<dbReference type="STRING" id="869211.Spith_0691"/>
<dbReference type="AlphaFoldDB" id="G0GAK5"/>
<protein>
    <submittedName>
        <fullName evidence="2">Uncharacterized protein</fullName>
    </submittedName>
</protein>
<dbReference type="RefSeq" id="WP_014624348.1">
    <property type="nucleotide sequence ID" value="NC_017583.1"/>
</dbReference>
<dbReference type="OrthoDB" id="1718575at2"/>